<dbReference type="Proteomes" id="UP001177140">
    <property type="component" value="Unassembled WGS sequence"/>
</dbReference>
<dbReference type="Gene3D" id="3.30.230.20">
    <property type="entry name" value="lpxc deacetylase, domain 1"/>
    <property type="match status" value="1"/>
</dbReference>
<dbReference type="Pfam" id="PF03331">
    <property type="entry name" value="LpxC"/>
    <property type="match status" value="1"/>
</dbReference>
<dbReference type="PANTHER" id="PTHR33694:SF1">
    <property type="entry name" value="UDP-3-O-ACYL-N-ACETYLGLUCOSAMINE DEACETYLASE 1, MITOCHONDRIAL-RELATED"/>
    <property type="match status" value="1"/>
</dbReference>
<dbReference type="InterPro" id="IPR020568">
    <property type="entry name" value="Ribosomal_Su5_D2-typ_SF"/>
</dbReference>
<sequence>MNHLKQTLLRAASSSSISWKPTGKLQQTISSEISKSGKTLHSGDTSTVRLHPALAGEGRYFVFNGTEIPASIDFTKESPLCTTLSRNGVRVRTVEHLLSALEALNVDHCRIEDDNGNTKEKLAPFVNEPSYGINFPHVYFHTLIVDILY</sequence>
<dbReference type="GO" id="GO:0103117">
    <property type="term" value="F:UDP-3-O-acyl-N-acetylglucosamine deacetylase activity"/>
    <property type="evidence" value="ECO:0007669"/>
    <property type="project" value="InterPro"/>
</dbReference>
<name>A0AA41W053_PAPNU</name>
<dbReference type="GO" id="GO:0009245">
    <property type="term" value="P:lipid A biosynthetic process"/>
    <property type="evidence" value="ECO:0007669"/>
    <property type="project" value="InterPro"/>
</dbReference>
<proteinExistence type="predicted"/>
<reference evidence="1" key="1">
    <citation type="submission" date="2022-03" db="EMBL/GenBank/DDBJ databases">
        <title>A functionally conserved STORR gene fusion in Papaver species that diverged 16.8 million years ago.</title>
        <authorList>
            <person name="Catania T."/>
        </authorList>
    </citation>
    <scope>NUCLEOTIDE SEQUENCE</scope>
    <source>
        <strain evidence="1">S-191538</strain>
    </source>
</reference>
<dbReference type="InterPro" id="IPR004463">
    <property type="entry name" value="UDP-acyl_GlcNac_deAcase"/>
</dbReference>
<dbReference type="InterPro" id="IPR015870">
    <property type="entry name" value="UDP-acyl_N-AcGlcN_deAcase_N"/>
</dbReference>
<dbReference type="GO" id="GO:0016020">
    <property type="term" value="C:membrane"/>
    <property type="evidence" value="ECO:0007669"/>
    <property type="project" value="GOC"/>
</dbReference>
<evidence type="ECO:0000313" key="2">
    <source>
        <dbReference type="Proteomes" id="UP001177140"/>
    </source>
</evidence>
<comment type="caution">
    <text evidence="1">The sequence shown here is derived from an EMBL/GenBank/DDBJ whole genome shotgun (WGS) entry which is preliminary data.</text>
</comment>
<dbReference type="PANTHER" id="PTHR33694">
    <property type="entry name" value="UDP-3-O-ACYL-N-ACETYLGLUCOSAMINE DEACETYLASE 1, MITOCHONDRIAL-RELATED"/>
    <property type="match status" value="1"/>
</dbReference>
<evidence type="ECO:0008006" key="3">
    <source>
        <dbReference type="Google" id="ProtNLM"/>
    </source>
</evidence>
<gene>
    <name evidence="1" type="ORF">MKW94_021395</name>
</gene>
<dbReference type="AlphaFoldDB" id="A0AA41W053"/>
<evidence type="ECO:0000313" key="1">
    <source>
        <dbReference type="EMBL" id="MCL7050613.1"/>
    </source>
</evidence>
<protein>
    <recommendedName>
        <fullName evidence="3">UDP-3-O-acyl-N-acetylglucosamine deacetylase</fullName>
    </recommendedName>
</protein>
<feature type="non-terminal residue" evidence="1">
    <location>
        <position position="149"/>
    </location>
</feature>
<dbReference type="EMBL" id="JAJJMA010329707">
    <property type="protein sequence ID" value="MCL7050613.1"/>
    <property type="molecule type" value="Genomic_DNA"/>
</dbReference>
<keyword evidence="2" id="KW-1185">Reference proteome</keyword>
<accession>A0AA41W053</accession>
<organism evidence="1 2">
    <name type="scientific">Papaver nudicaule</name>
    <name type="common">Iceland poppy</name>
    <dbReference type="NCBI Taxonomy" id="74823"/>
    <lineage>
        <taxon>Eukaryota</taxon>
        <taxon>Viridiplantae</taxon>
        <taxon>Streptophyta</taxon>
        <taxon>Embryophyta</taxon>
        <taxon>Tracheophyta</taxon>
        <taxon>Spermatophyta</taxon>
        <taxon>Magnoliopsida</taxon>
        <taxon>Ranunculales</taxon>
        <taxon>Papaveraceae</taxon>
        <taxon>Papaveroideae</taxon>
        <taxon>Papaver</taxon>
    </lineage>
</organism>
<dbReference type="SUPFAM" id="SSF54211">
    <property type="entry name" value="Ribosomal protein S5 domain 2-like"/>
    <property type="match status" value="1"/>
</dbReference>